<sequence>MDKKGSNASKKTEAPDQRQSSAGDGVRDGSPHYTPGFRSSFVKPHHAGEGLGNAQTLPPAAQQDRWATSGTQTVNPIEIESCGRGAESWGENQVESPGEPSLDDLLDMELRKIEGGSESSLQSPFFLPNGISVCGAAEARESPSCYPDHSLSAGACKPGPTENNKATSTLESQNHQQPQSPSGNESVNGGRTINLGPPDCEKEHKKKSSFSESAAFGCKCNDCVARDCEEPGHSGLPVWEGEKREEPEGELGEEQQGDEEEEDDEEQESRMNDGGGGGMEERVSSCRKGGGKRHKNRAGSQRDSEAGLKHFWEQPSTKPASGGRHKQTRRRNNHHHQQRSKSSAPKPFLVCRELLEESVKPWCLSCFWMVVDLIVFGTHRCGEYVEAGGALAYSCCAELLAQSTDLDSVKGKARSSFQWCQWRGSQAAEKLQQAGHWLAGWACRLLKMLLALLCLVLMLCVGCLRLSWRYASSGFTRLSEKWWGPSFQQHCTFYCSAARAGLQRCWDALRETTTCGLLVGAWQRLWLWGKFRTAGLWGSSARTAPELPGSGSAAGKYQSALELERLLAMAGLPEEELDPFKVLGVEITASDMELKKAYRQLAVLVHPDKNKHPRAEEAFKVLRAAWDIVSNPETRRQYEIKRMAESELTKSMNEFLTKLQDDLREAMNTMMCSKCEGKHRRFELEREASAARYCGECNRRHGAEEGDFWAESSMLGLRITYFALMDGKVFDITEWAGCQRIGISPDTHRVPYHISFGAKDSASSGRQRTPSESSPNSAADLQDFFNRVFQGSPNHMPNGVFFSPPPAGGAAYPSGTATPTAASFSSSTAPPGQPRTDSTRPRRKKKLRRPF</sequence>
<feature type="compositionally biased region" description="Basic residues" evidence="1">
    <location>
        <begin position="841"/>
        <end position="851"/>
    </location>
</feature>
<dbReference type="EMBL" id="JAGXEW010000054">
    <property type="protein sequence ID" value="KAK1150966.1"/>
    <property type="molecule type" value="Genomic_DNA"/>
</dbReference>
<feature type="region of interest" description="Disordered" evidence="1">
    <location>
        <begin position="796"/>
        <end position="851"/>
    </location>
</feature>
<dbReference type="InterPro" id="IPR052317">
    <property type="entry name" value="Viral_replicn-host_int_reg"/>
</dbReference>
<feature type="region of interest" description="Disordered" evidence="1">
    <location>
        <begin position="1"/>
        <end position="102"/>
    </location>
</feature>
<dbReference type="SUPFAM" id="SSF46565">
    <property type="entry name" value="Chaperone J-domain"/>
    <property type="match status" value="1"/>
</dbReference>
<dbReference type="PRINTS" id="PR00625">
    <property type="entry name" value="JDOMAIN"/>
</dbReference>
<feature type="compositionally biased region" description="Basic and acidic residues" evidence="1">
    <location>
        <begin position="300"/>
        <end position="312"/>
    </location>
</feature>
<dbReference type="InterPro" id="IPR036869">
    <property type="entry name" value="J_dom_sf"/>
</dbReference>
<evidence type="ECO:0000313" key="4">
    <source>
        <dbReference type="EMBL" id="KAK1151370.1"/>
    </source>
</evidence>
<dbReference type="InterPro" id="IPR001623">
    <property type="entry name" value="DnaJ_domain"/>
</dbReference>
<feature type="compositionally biased region" description="Basic and acidic residues" evidence="1">
    <location>
        <begin position="1"/>
        <end position="16"/>
    </location>
</feature>
<dbReference type="AlphaFoldDB" id="A0AAD8CI89"/>
<dbReference type="PANTHER" id="PTHR44665:SF1">
    <property type="entry name" value="DNAJ HOMOLOG SUBFAMILY C MEMBER 14"/>
    <property type="match status" value="1"/>
</dbReference>
<feature type="compositionally biased region" description="Polar residues" evidence="1">
    <location>
        <begin position="161"/>
        <end position="191"/>
    </location>
</feature>
<dbReference type="GO" id="GO:0050780">
    <property type="term" value="F:dopamine receptor binding"/>
    <property type="evidence" value="ECO:0007669"/>
    <property type="project" value="TreeGrafter"/>
</dbReference>
<feature type="compositionally biased region" description="Polar residues" evidence="1">
    <location>
        <begin position="761"/>
        <end position="778"/>
    </location>
</feature>
<dbReference type="PROSITE" id="PS50076">
    <property type="entry name" value="DNAJ_2"/>
    <property type="match status" value="1"/>
</dbReference>
<dbReference type="Pfam" id="PF14901">
    <property type="entry name" value="Jiv90"/>
    <property type="match status" value="1"/>
</dbReference>
<feature type="region of interest" description="Disordered" evidence="1">
    <location>
        <begin position="141"/>
        <end position="213"/>
    </location>
</feature>
<dbReference type="PANTHER" id="PTHR44665">
    <property type="entry name" value="DNAJ HOMOLOG SUBFAMILY C MEMBER 14"/>
    <property type="match status" value="1"/>
</dbReference>
<evidence type="ECO:0000259" key="2">
    <source>
        <dbReference type="PROSITE" id="PS50076"/>
    </source>
</evidence>
<dbReference type="Gene3D" id="1.10.287.110">
    <property type="entry name" value="DnaJ domain"/>
    <property type="match status" value="1"/>
</dbReference>
<gene>
    <name evidence="4" type="ORF">AOXY_G32949</name>
    <name evidence="3" type="ORF">AOXY_G32965</name>
</gene>
<keyword evidence="5" id="KW-1185">Reference proteome</keyword>
<dbReference type="CDD" id="cd06257">
    <property type="entry name" value="DnaJ"/>
    <property type="match status" value="1"/>
</dbReference>
<evidence type="ECO:0000256" key="1">
    <source>
        <dbReference type="SAM" id="MobiDB-lite"/>
    </source>
</evidence>
<evidence type="ECO:0000313" key="3">
    <source>
        <dbReference type="EMBL" id="KAK1150966.1"/>
    </source>
</evidence>
<reference evidence="3" key="1">
    <citation type="submission" date="2022-02" db="EMBL/GenBank/DDBJ databases">
        <title>Atlantic sturgeon de novo genome assembly.</title>
        <authorList>
            <person name="Stock M."/>
            <person name="Klopp C."/>
            <person name="Guiguen Y."/>
            <person name="Cabau C."/>
            <person name="Parinello H."/>
            <person name="Santidrian Yebra-Pimentel E."/>
            <person name="Kuhl H."/>
            <person name="Dirks R.P."/>
            <person name="Guessner J."/>
            <person name="Wuertz S."/>
            <person name="Du K."/>
            <person name="Schartl M."/>
        </authorList>
    </citation>
    <scope>NUCLEOTIDE SEQUENCE</scope>
    <source>
        <strain evidence="3">STURGEONOMICS-FGT-2020</strain>
        <tissue evidence="3">Whole blood</tissue>
    </source>
</reference>
<feature type="domain" description="J" evidence="2">
    <location>
        <begin position="578"/>
        <end position="642"/>
    </location>
</feature>
<dbReference type="EMBL" id="JAGXEW010000053">
    <property type="protein sequence ID" value="KAK1151370.1"/>
    <property type="molecule type" value="Genomic_DNA"/>
</dbReference>
<comment type="caution">
    <text evidence="3">The sequence shown here is derived from an EMBL/GenBank/DDBJ whole genome shotgun (WGS) entry which is preliminary data.</text>
</comment>
<feature type="compositionally biased region" description="Acidic residues" evidence="1">
    <location>
        <begin position="247"/>
        <end position="267"/>
    </location>
</feature>
<proteinExistence type="predicted"/>
<dbReference type="SMART" id="SM00271">
    <property type="entry name" value="DnaJ"/>
    <property type="match status" value="1"/>
</dbReference>
<feature type="compositionally biased region" description="Basic residues" evidence="1">
    <location>
        <begin position="323"/>
        <end position="339"/>
    </location>
</feature>
<feature type="region of interest" description="Disordered" evidence="1">
    <location>
        <begin position="230"/>
        <end position="344"/>
    </location>
</feature>
<name>A0AAD8CI89_ACIOX</name>
<evidence type="ECO:0000313" key="5">
    <source>
        <dbReference type="Proteomes" id="UP001230051"/>
    </source>
</evidence>
<feature type="region of interest" description="Disordered" evidence="1">
    <location>
        <begin position="758"/>
        <end position="778"/>
    </location>
</feature>
<dbReference type="InterPro" id="IPR032843">
    <property type="entry name" value="Jiv"/>
</dbReference>
<feature type="compositionally biased region" description="Polar residues" evidence="1">
    <location>
        <begin position="65"/>
        <end position="75"/>
    </location>
</feature>
<dbReference type="Pfam" id="PF00226">
    <property type="entry name" value="DnaJ"/>
    <property type="match status" value="1"/>
</dbReference>
<feature type="compositionally biased region" description="Low complexity" evidence="1">
    <location>
        <begin position="808"/>
        <end position="830"/>
    </location>
</feature>
<organism evidence="3 5">
    <name type="scientific">Acipenser oxyrinchus oxyrinchus</name>
    <dbReference type="NCBI Taxonomy" id="40147"/>
    <lineage>
        <taxon>Eukaryota</taxon>
        <taxon>Metazoa</taxon>
        <taxon>Chordata</taxon>
        <taxon>Craniata</taxon>
        <taxon>Vertebrata</taxon>
        <taxon>Euteleostomi</taxon>
        <taxon>Actinopterygii</taxon>
        <taxon>Chondrostei</taxon>
        <taxon>Acipenseriformes</taxon>
        <taxon>Acipenseridae</taxon>
        <taxon>Acipenser</taxon>
    </lineage>
</organism>
<dbReference type="Proteomes" id="UP001230051">
    <property type="component" value="Unassembled WGS sequence"/>
</dbReference>
<protein>
    <recommendedName>
        <fullName evidence="2">J domain-containing protein</fullName>
    </recommendedName>
</protein>
<accession>A0AAD8CI89</accession>